<reference evidence="2 3" key="1">
    <citation type="journal article" date="2016" name="Mol. Biol. Evol.">
        <title>Comparative Genomics of Early-Diverging Mushroom-Forming Fungi Provides Insights into the Origins of Lignocellulose Decay Capabilities.</title>
        <authorList>
            <person name="Nagy L.G."/>
            <person name="Riley R."/>
            <person name="Tritt A."/>
            <person name="Adam C."/>
            <person name="Daum C."/>
            <person name="Floudas D."/>
            <person name="Sun H."/>
            <person name="Yadav J.S."/>
            <person name="Pangilinan J."/>
            <person name="Larsson K.H."/>
            <person name="Matsuura K."/>
            <person name="Barry K."/>
            <person name="Labutti K."/>
            <person name="Kuo R."/>
            <person name="Ohm R.A."/>
            <person name="Bhattacharya S.S."/>
            <person name="Shirouzu T."/>
            <person name="Yoshinaga Y."/>
            <person name="Martin F.M."/>
            <person name="Grigoriev I.V."/>
            <person name="Hibbett D.S."/>
        </authorList>
    </citation>
    <scope>NUCLEOTIDE SEQUENCE [LARGE SCALE GENOMIC DNA]</scope>
    <source>
        <strain evidence="2 3">CBS 109695</strain>
    </source>
</reference>
<dbReference type="Proteomes" id="UP000076532">
    <property type="component" value="Unassembled WGS sequence"/>
</dbReference>
<dbReference type="OrthoDB" id="10052321at2759"/>
<keyword evidence="3" id="KW-1185">Reference proteome</keyword>
<dbReference type="GO" id="GO:0003735">
    <property type="term" value="F:structural constituent of ribosome"/>
    <property type="evidence" value="ECO:0007669"/>
    <property type="project" value="TreeGrafter"/>
</dbReference>
<feature type="region of interest" description="Disordered" evidence="1">
    <location>
        <begin position="179"/>
        <end position="214"/>
    </location>
</feature>
<organism evidence="2 3">
    <name type="scientific">Athelia psychrophila</name>
    <dbReference type="NCBI Taxonomy" id="1759441"/>
    <lineage>
        <taxon>Eukaryota</taxon>
        <taxon>Fungi</taxon>
        <taxon>Dikarya</taxon>
        <taxon>Basidiomycota</taxon>
        <taxon>Agaricomycotina</taxon>
        <taxon>Agaricomycetes</taxon>
        <taxon>Agaricomycetidae</taxon>
        <taxon>Atheliales</taxon>
        <taxon>Atheliaceae</taxon>
        <taxon>Athelia</taxon>
    </lineage>
</organism>
<feature type="compositionally biased region" description="Basic residues" evidence="1">
    <location>
        <begin position="239"/>
        <end position="249"/>
    </location>
</feature>
<dbReference type="AlphaFoldDB" id="A0A166RZJ5"/>
<protein>
    <submittedName>
        <fullName evidence="2">Uncharacterized protein</fullName>
    </submittedName>
</protein>
<sequence length="264" mass="29662">LDIFLRDTGARFRDPIKPNNWLGGDRPFPLNHSFKPPVPVSDALRTQIYAKFMSDPVTHSVRALAAAHGLSLKRVDAILRLKGLEAHFNQENKPLQTGFQAGMEWCLGVTQHAEHSAFQRVPETAQADVREADALMEAEGNDPARLRYRKMFWEPVADGKDPVVPLLLERARTDGIRHAHQEEQSKNHSRFLTPQPGTSKEKVRMVAPPGRPMMKFSDVGGKFINKDESLKRIKKLAHRSSLKAKRRAVKGGEKDEAIREAAAE</sequence>
<accession>A0A166RZJ5</accession>
<dbReference type="GO" id="GO:0005763">
    <property type="term" value="C:mitochondrial small ribosomal subunit"/>
    <property type="evidence" value="ECO:0007669"/>
    <property type="project" value="TreeGrafter"/>
</dbReference>
<dbReference type="InterPro" id="IPR021036">
    <property type="entry name" value="Ribosomal_mS45"/>
</dbReference>
<name>A0A166RZJ5_9AGAM</name>
<dbReference type="PANTHER" id="PTHR28158">
    <property type="entry name" value="37S RIBOSOMAL PROTEIN S35, MITOCHONDRIAL"/>
    <property type="match status" value="1"/>
</dbReference>
<dbReference type="Pfam" id="PF12298">
    <property type="entry name" value="Bot1p"/>
    <property type="match status" value="1"/>
</dbReference>
<feature type="non-terminal residue" evidence="2">
    <location>
        <position position="1"/>
    </location>
</feature>
<evidence type="ECO:0000256" key="1">
    <source>
        <dbReference type="SAM" id="MobiDB-lite"/>
    </source>
</evidence>
<feature type="non-terminal residue" evidence="2">
    <location>
        <position position="264"/>
    </location>
</feature>
<gene>
    <name evidence="2" type="ORF">FIBSPDRAFT_682129</name>
</gene>
<dbReference type="PANTHER" id="PTHR28158:SF1">
    <property type="entry name" value="SMALL RIBOSOMAL SUBUNIT PROTEIN MS45"/>
    <property type="match status" value="1"/>
</dbReference>
<evidence type="ECO:0000313" key="2">
    <source>
        <dbReference type="EMBL" id="KZP28832.1"/>
    </source>
</evidence>
<dbReference type="GO" id="GO:0032543">
    <property type="term" value="P:mitochondrial translation"/>
    <property type="evidence" value="ECO:0007669"/>
    <property type="project" value="TreeGrafter"/>
</dbReference>
<proteinExistence type="predicted"/>
<dbReference type="EMBL" id="KV417501">
    <property type="protein sequence ID" value="KZP28832.1"/>
    <property type="molecule type" value="Genomic_DNA"/>
</dbReference>
<feature type="region of interest" description="Disordered" evidence="1">
    <location>
        <begin position="239"/>
        <end position="264"/>
    </location>
</feature>
<feature type="compositionally biased region" description="Basic and acidic residues" evidence="1">
    <location>
        <begin position="250"/>
        <end position="264"/>
    </location>
</feature>
<evidence type="ECO:0000313" key="3">
    <source>
        <dbReference type="Proteomes" id="UP000076532"/>
    </source>
</evidence>